<dbReference type="GO" id="GO:0006631">
    <property type="term" value="P:fatty acid metabolic process"/>
    <property type="evidence" value="ECO:0007669"/>
    <property type="project" value="InterPro"/>
</dbReference>
<protein>
    <recommendedName>
        <fullName evidence="8">3-hydroxybutyryl-CoA dehydrogenase</fullName>
    </recommendedName>
</protein>
<dbReference type="PIRSF" id="PIRSF000105">
    <property type="entry name" value="HCDH"/>
    <property type="match status" value="1"/>
</dbReference>
<evidence type="ECO:0000259" key="5">
    <source>
        <dbReference type="Pfam" id="PF02737"/>
    </source>
</evidence>
<reference evidence="6" key="2">
    <citation type="submission" date="2021-04" db="EMBL/GenBank/DDBJ databases">
        <authorList>
            <person name="Liu J."/>
        </authorList>
    </citation>
    <scope>NUCLEOTIDE SEQUENCE</scope>
    <source>
        <strain evidence="6">BAD-6</strain>
    </source>
</reference>
<comment type="similarity">
    <text evidence="2">Belongs to the 3-hydroxyacyl-CoA dehydrogenase family.</text>
</comment>
<name>A0A8J7W551_9FIRM</name>
<sequence length="303" mass="34547">MVEIIKNVTIVGSGVQGSMLAFRSALYGKNVCIYDVSHEAAQKALNKIKDWLSEYSADGKIKTNEIDDVLMRIQISDNLKEALADAELAIENVPEKLELKQKVWSEIDMAAPEITLLTTNSSSLRSSQIGVNVKRKDKTFNLNFMTPTRDDLVEVMWNDDTSEKSKALILEFLKSNKHIPIITNKEIKGFSLNRVWRVIKKECLKLWAEGYIRPEDLDRAFMMEWATDHGPFGLMDKVGLDVIRDIEYSYYNESGDQSDVPPKALDEMIEKGWLGEKTGKGFYEYPDPAYLKPDFFKKGIETK</sequence>
<keyword evidence="3" id="KW-0560">Oxidoreductase</keyword>
<dbReference type="Gene3D" id="3.40.50.720">
    <property type="entry name" value="NAD(P)-binding Rossmann-like Domain"/>
    <property type="match status" value="1"/>
</dbReference>
<organism evidence="6 7">
    <name type="scientific">Sinanaerobacter chloroacetimidivorans</name>
    <dbReference type="NCBI Taxonomy" id="2818044"/>
    <lineage>
        <taxon>Bacteria</taxon>
        <taxon>Bacillati</taxon>
        <taxon>Bacillota</taxon>
        <taxon>Clostridia</taxon>
        <taxon>Peptostreptococcales</taxon>
        <taxon>Anaerovoracaceae</taxon>
        <taxon>Sinanaerobacter</taxon>
    </lineage>
</organism>
<dbReference type="Pfam" id="PF02737">
    <property type="entry name" value="3HCDH_N"/>
    <property type="match status" value="1"/>
</dbReference>
<dbReference type="GO" id="GO:0016616">
    <property type="term" value="F:oxidoreductase activity, acting on the CH-OH group of donors, NAD or NADP as acceptor"/>
    <property type="evidence" value="ECO:0007669"/>
    <property type="project" value="InterPro"/>
</dbReference>
<dbReference type="PANTHER" id="PTHR48075:SF5">
    <property type="entry name" value="3-HYDROXYBUTYRYL-COA DEHYDROGENASE"/>
    <property type="match status" value="1"/>
</dbReference>
<accession>A0A8J7W551</accession>
<dbReference type="InterPro" id="IPR006176">
    <property type="entry name" value="3-OHacyl-CoA_DH_NAD-bd"/>
</dbReference>
<dbReference type="InterPro" id="IPR013328">
    <property type="entry name" value="6PGD_dom2"/>
</dbReference>
<dbReference type="EMBL" id="JAGSND010000012">
    <property type="protein sequence ID" value="MBR0599283.1"/>
    <property type="molecule type" value="Genomic_DNA"/>
</dbReference>
<dbReference type="Proteomes" id="UP000675664">
    <property type="component" value="Unassembled WGS sequence"/>
</dbReference>
<dbReference type="InterPro" id="IPR022694">
    <property type="entry name" value="3-OHacyl-CoA_DH"/>
</dbReference>
<dbReference type="InterPro" id="IPR008927">
    <property type="entry name" value="6-PGluconate_DH-like_C_sf"/>
</dbReference>
<evidence type="ECO:0008006" key="8">
    <source>
        <dbReference type="Google" id="ProtNLM"/>
    </source>
</evidence>
<gene>
    <name evidence="6" type="ORF">KCX82_15450</name>
</gene>
<dbReference type="GO" id="GO:0070403">
    <property type="term" value="F:NAD+ binding"/>
    <property type="evidence" value="ECO:0007669"/>
    <property type="project" value="InterPro"/>
</dbReference>
<dbReference type="RefSeq" id="WP_227019419.1">
    <property type="nucleotide sequence ID" value="NZ_JAGSND010000012.1"/>
</dbReference>
<evidence type="ECO:0000256" key="1">
    <source>
        <dbReference type="ARBA" id="ARBA00005086"/>
    </source>
</evidence>
<dbReference type="Gene3D" id="1.10.1040.10">
    <property type="entry name" value="N-(1-d-carboxylethyl)-l-norvaline Dehydrogenase, domain 2"/>
    <property type="match status" value="1"/>
</dbReference>
<feature type="domain" description="3-hydroxyacyl-CoA dehydrogenase NAD binding" evidence="5">
    <location>
        <begin position="7"/>
        <end position="185"/>
    </location>
</feature>
<dbReference type="InterPro" id="IPR006108">
    <property type="entry name" value="3HC_DH_C"/>
</dbReference>
<reference evidence="6" key="1">
    <citation type="submission" date="2021-04" db="EMBL/GenBank/DDBJ databases">
        <title>Sinoanaerobacter chloroacetimidivorans sp. nov., an obligate anaerobic bacterium isolated from anaerobic sludge.</title>
        <authorList>
            <person name="Bao Y."/>
        </authorList>
    </citation>
    <scope>NUCLEOTIDE SEQUENCE</scope>
    <source>
        <strain evidence="6">BAD-6</strain>
    </source>
</reference>
<dbReference type="SUPFAM" id="SSF51735">
    <property type="entry name" value="NAD(P)-binding Rossmann-fold domains"/>
    <property type="match status" value="1"/>
</dbReference>
<evidence type="ECO:0000256" key="3">
    <source>
        <dbReference type="ARBA" id="ARBA00023002"/>
    </source>
</evidence>
<comment type="caution">
    <text evidence="6">The sequence shown here is derived from an EMBL/GenBank/DDBJ whole genome shotgun (WGS) entry which is preliminary data.</text>
</comment>
<feature type="domain" description="3-hydroxyacyl-CoA dehydrogenase C-terminal" evidence="4">
    <location>
        <begin position="189"/>
        <end position="285"/>
    </location>
</feature>
<evidence type="ECO:0000259" key="4">
    <source>
        <dbReference type="Pfam" id="PF00725"/>
    </source>
</evidence>
<dbReference type="Pfam" id="PF00725">
    <property type="entry name" value="3HCDH"/>
    <property type="match status" value="1"/>
</dbReference>
<evidence type="ECO:0000313" key="7">
    <source>
        <dbReference type="Proteomes" id="UP000675664"/>
    </source>
</evidence>
<dbReference type="PANTHER" id="PTHR48075">
    <property type="entry name" value="3-HYDROXYACYL-COA DEHYDROGENASE FAMILY PROTEIN"/>
    <property type="match status" value="1"/>
</dbReference>
<dbReference type="SUPFAM" id="SSF48179">
    <property type="entry name" value="6-phosphogluconate dehydrogenase C-terminal domain-like"/>
    <property type="match status" value="1"/>
</dbReference>
<comment type="pathway">
    <text evidence="1">Lipid metabolism; butanoate metabolism.</text>
</comment>
<keyword evidence="7" id="KW-1185">Reference proteome</keyword>
<proteinExistence type="inferred from homology"/>
<dbReference type="InterPro" id="IPR036291">
    <property type="entry name" value="NAD(P)-bd_dom_sf"/>
</dbReference>
<evidence type="ECO:0000313" key="6">
    <source>
        <dbReference type="EMBL" id="MBR0599283.1"/>
    </source>
</evidence>
<evidence type="ECO:0000256" key="2">
    <source>
        <dbReference type="ARBA" id="ARBA00009463"/>
    </source>
</evidence>
<dbReference type="AlphaFoldDB" id="A0A8J7W551"/>